<accession>A0A8S3R7A4</accession>
<feature type="region of interest" description="Disordered" evidence="1">
    <location>
        <begin position="1"/>
        <end position="47"/>
    </location>
</feature>
<feature type="compositionally biased region" description="Polar residues" evidence="1">
    <location>
        <begin position="16"/>
        <end position="30"/>
    </location>
</feature>
<organism evidence="2 3">
    <name type="scientific">Mytilus edulis</name>
    <name type="common">Blue mussel</name>
    <dbReference type="NCBI Taxonomy" id="6550"/>
    <lineage>
        <taxon>Eukaryota</taxon>
        <taxon>Metazoa</taxon>
        <taxon>Spiralia</taxon>
        <taxon>Lophotrochozoa</taxon>
        <taxon>Mollusca</taxon>
        <taxon>Bivalvia</taxon>
        <taxon>Autobranchia</taxon>
        <taxon>Pteriomorphia</taxon>
        <taxon>Mytilida</taxon>
        <taxon>Mytiloidea</taxon>
        <taxon>Mytilidae</taxon>
        <taxon>Mytilinae</taxon>
        <taxon>Mytilus</taxon>
    </lineage>
</organism>
<dbReference type="EMBL" id="CAJPWZ010000934">
    <property type="protein sequence ID" value="CAG2203993.1"/>
    <property type="molecule type" value="Genomic_DNA"/>
</dbReference>
<feature type="compositionally biased region" description="Basic residues" evidence="1">
    <location>
        <begin position="34"/>
        <end position="47"/>
    </location>
</feature>
<evidence type="ECO:0000256" key="1">
    <source>
        <dbReference type="SAM" id="MobiDB-lite"/>
    </source>
</evidence>
<name>A0A8S3R7A4_MYTED</name>
<evidence type="ECO:0000313" key="2">
    <source>
        <dbReference type="EMBL" id="CAG2203993.1"/>
    </source>
</evidence>
<keyword evidence="3" id="KW-1185">Reference proteome</keyword>
<feature type="region of interest" description="Disordered" evidence="1">
    <location>
        <begin position="91"/>
        <end position="111"/>
    </location>
</feature>
<proteinExistence type="predicted"/>
<dbReference type="OrthoDB" id="6086925at2759"/>
<dbReference type="PANTHER" id="PTHR24024">
    <property type="entry name" value="PULMONARY SURFACTANT-ASSOCIATED PROTEIN A"/>
    <property type="match status" value="1"/>
</dbReference>
<reference evidence="2" key="1">
    <citation type="submission" date="2021-03" db="EMBL/GenBank/DDBJ databases">
        <authorList>
            <person name="Bekaert M."/>
        </authorList>
    </citation>
    <scope>NUCLEOTIDE SEQUENCE</scope>
</reference>
<evidence type="ECO:0000313" key="3">
    <source>
        <dbReference type="Proteomes" id="UP000683360"/>
    </source>
</evidence>
<dbReference type="PANTHER" id="PTHR24024:SF18">
    <property type="entry name" value="SHORT-CHAIN COLLAGEN C4-LIKE"/>
    <property type="match status" value="1"/>
</dbReference>
<feature type="compositionally biased region" description="Basic and acidic residues" evidence="1">
    <location>
        <begin position="1"/>
        <end position="10"/>
    </location>
</feature>
<dbReference type="InterPro" id="IPR051077">
    <property type="entry name" value="Ca-dependent_lectin"/>
</dbReference>
<protein>
    <submittedName>
        <fullName evidence="2">Uncharacterized protein</fullName>
    </submittedName>
</protein>
<dbReference type="GO" id="GO:0005615">
    <property type="term" value="C:extracellular space"/>
    <property type="evidence" value="ECO:0007669"/>
    <property type="project" value="TreeGrafter"/>
</dbReference>
<dbReference type="AlphaFoldDB" id="A0A8S3R7A4"/>
<dbReference type="Proteomes" id="UP000683360">
    <property type="component" value="Unassembled WGS sequence"/>
</dbReference>
<gene>
    <name evidence="2" type="ORF">MEDL_18481</name>
</gene>
<sequence>MKRIRSKQDAEPPISDFSSPSKPQDTTLSVSARDKKRKNVKQSGAVRKRKRIEALNKILEVHVQASPEVDSDIHVQASPEVDSDIHVQASPEVDSDIHVQASPEADSDIHESNECYELESKDKCSDIVTSEKEEAIYTAVALPMEPQRYNAYIQTVQVVSYNIIINMNLPLVTIVLTTVVVVVKNHECKDYDLSASDQSLIDMMKHYLHTSRKEESSYHASKPADTGVTYVHWGQVGGTDYTSKGGGVNYLCLPGDPENGLHQSYGNAQVYGSEYELGSSYKPSGWSESMNNKEVPCAVCYKKHRSTVLMIPGRKTCYKGWTSEYQGYLLSSNGSHSKKDFACVDRNAEPLDDKNGDENGALFYALRTKCGSLRCPPYSNEADLLCVVCTKINMFIQLVTTVLTTIVAVVNNHECKDENRSASDQSLVQVIISYPWLDILRFDITYELCSTEVHKKAGQVGGNDYTSKGGGVNYLCLPNDPESGQHQSYGNAQVYGWSESIENKEVPCSVCYRKHRSAVMMIPGRKTCYKEWTSEYHGYLLSSHATHYKKDFACVDRNAEQIEMYLPSVTIVLATVVIVVQNHECKDYVLSSSDQSLIDMMKHYLHTSRKEECSHYAGKPSDTGQVGGNYNGNRGGGVNYLCLQNDPENGQHQSHANDQVYGGEYQLSSSIKPSGWSESMADKEVPCAVCYQKRKSTVIMIPGRKVIGYKGWTSAYHGYLMSDHKSHYKKRLRMRRQECRTIGQSEWK</sequence>
<comment type="caution">
    <text evidence="2">The sequence shown here is derived from an EMBL/GenBank/DDBJ whole genome shotgun (WGS) entry which is preliminary data.</text>
</comment>